<feature type="domain" description="DUF668" evidence="2">
    <location>
        <begin position="349"/>
        <end position="443"/>
    </location>
</feature>
<dbReference type="Pfam" id="PF05003">
    <property type="entry name" value="DUF668"/>
    <property type="match status" value="1"/>
</dbReference>
<keyword evidence="5" id="KW-1185">Reference proteome</keyword>
<feature type="compositionally biased region" description="Basic and acidic residues" evidence="1">
    <location>
        <begin position="9"/>
        <end position="20"/>
    </location>
</feature>
<proteinExistence type="predicted"/>
<dbReference type="Pfam" id="PF11961">
    <property type="entry name" value="DUF3475"/>
    <property type="match status" value="1"/>
</dbReference>
<dbReference type="GO" id="GO:0045927">
    <property type="term" value="P:positive regulation of growth"/>
    <property type="evidence" value="ECO:0007669"/>
    <property type="project" value="InterPro"/>
</dbReference>
<feature type="region of interest" description="Disordered" evidence="1">
    <location>
        <begin position="1"/>
        <end position="24"/>
    </location>
</feature>
<evidence type="ECO:0000259" key="3">
    <source>
        <dbReference type="Pfam" id="PF11961"/>
    </source>
</evidence>
<dbReference type="PANTHER" id="PTHR31371">
    <property type="entry name" value="BNAC09G50660D PROTEIN"/>
    <property type="match status" value="1"/>
</dbReference>
<dbReference type="Proteomes" id="UP001279734">
    <property type="component" value="Unassembled WGS sequence"/>
</dbReference>
<dbReference type="PANTHER" id="PTHR31371:SF13">
    <property type="entry name" value="OS05G0457600 PROTEIN"/>
    <property type="match status" value="1"/>
</dbReference>
<dbReference type="EMBL" id="BSYO01000025">
    <property type="protein sequence ID" value="GMH23068.1"/>
    <property type="molecule type" value="Genomic_DNA"/>
</dbReference>
<name>A0AAD3XZ79_NEPGR</name>
<comment type="caution">
    <text evidence="4">The sequence shown here is derived from an EMBL/GenBank/DDBJ whole genome shotgun (WGS) entry which is preliminary data.</text>
</comment>
<organism evidence="4 5">
    <name type="scientific">Nepenthes gracilis</name>
    <name type="common">Slender pitcher plant</name>
    <dbReference type="NCBI Taxonomy" id="150966"/>
    <lineage>
        <taxon>Eukaryota</taxon>
        <taxon>Viridiplantae</taxon>
        <taxon>Streptophyta</taxon>
        <taxon>Embryophyta</taxon>
        <taxon>Tracheophyta</taxon>
        <taxon>Spermatophyta</taxon>
        <taxon>Magnoliopsida</taxon>
        <taxon>eudicotyledons</taxon>
        <taxon>Gunneridae</taxon>
        <taxon>Pentapetalae</taxon>
        <taxon>Caryophyllales</taxon>
        <taxon>Nepenthaceae</taxon>
        <taxon>Nepenthes</taxon>
    </lineage>
</organism>
<evidence type="ECO:0000313" key="4">
    <source>
        <dbReference type="EMBL" id="GMH23068.1"/>
    </source>
</evidence>
<gene>
    <name evidence="4" type="ORF">Nepgr_024911</name>
</gene>
<feature type="domain" description="DUF3475" evidence="3">
    <location>
        <begin position="36"/>
        <end position="91"/>
    </location>
</feature>
<sequence>MVGAMSWFHSDRKRSNEENNRGGSVFHLEKPETLGILAFDTAKTMSRLISLYKSLSDDEINRLRKKVMKSRGVLYLNSEDEGFLLTLACAERLEDLDRAANAVAQLGQKCSDGGLHQFDQAYKNLKLGYIDVENLNYGSKDMDKAIGKMEKLIDSTSNLYEELQVLSELEASERRLNDWKKSANSSSAQHANFDHFEKKIRCQRKQVRHLKDISLWNQSFNKSVRLMAYAVGVVYAKICNQFGPYIPILPHIPSKTNPKSQQKPNHHTQTLNLFHDQSQASRSGPIPSSQPSGQKAVLVRFLSRDSSVFVSEDVGFAVGFGIGCRDKNDSAIHSANSSNKVLQAAPPSTVGGSGLALRYANVIVLAEKYLQSDSTIGKQAREDLYNMLPVSLKTYVRSKLRNSWAEMEQQRGSKGGGFALAEGWRDAVDGILEWLGPIAHDTLTWQSERNYEQQRFVVKPTLLLMQTLHYSDLLKTETAIAEVLVGLSCIFWYENRKLADDSED</sequence>
<protein>
    <submittedName>
        <fullName evidence="4">Uncharacterized protein</fullName>
    </submittedName>
</protein>
<reference evidence="4" key="1">
    <citation type="submission" date="2023-05" db="EMBL/GenBank/DDBJ databases">
        <title>Nepenthes gracilis genome sequencing.</title>
        <authorList>
            <person name="Fukushima K."/>
        </authorList>
    </citation>
    <scope>NUCLEOTIDE SEQUENCE</scope>
    <source>
        <strain evidence="4">SING2019-196</strain>
    </source>
</reference>
<evidence type="ECO:0000256" key="1">
    <source>
        <dbReference type="SAM" id="MobiDB-lite"/>
    </source>
</evidence>
<dbReference type="InterPro" id="IPR007700">
    <property type="entry name" value="DUF668"/>
</dbReference>
<dbReference type="InterPro" id="IPR021864">
    <property type="entry name" value="DUF3475"/>
</dbReference>
<evidence type="ECO:0000259" key="2">
    <source>
        <dbReference type="Pfam" id="PF05003"/>
    </source>
</evidence>
<dbReference type="AlphaFoldDB" id="A0AAD3XZ79"/>
<accession>A0AAD3XZ79</accession>
<evidence type="ECO:0000313" key="5">
    <source>
        <dbReference type="Proteomes" id="UP001279734"/>
    </source>
</evidence>